<evidence type="ECO:0000313" key="2">
    <source>
        <dbReference type="Proteomes" id="UP000679307"/>
    </source>
</evidence>
<dbReference type="Pfam" id="PF00300">
    <property type="entry name" value="His_Phos_1"/>
    <property type="match status" value="1"/>
</dbReference>
<organism evidence="1 2">
    <name type="scientific">Nocardioides aquaticus</name>
    <dbReference type="NCBI Taxonomy" id="160826"/>
    <lineage>
        <taxon>Bacteria</taxon>
        <taxon>Bacillati</taxon>
        <taxon>Actinomycetota</taxon>
        <taxon>Actinomycetes</taxon>
        <taxon>Propionibacteriales</taxon>
        <taxon>Nocardioidaceae</taxon>
        <taxon>Nocardioides</taxon>
    </lineage>
</organism>
<dbReference type="InterPro" id="IPR050275">
    <property type="entry name" value="PGM_Phosphatase"/>
</dbReference>
<dbReference type="EC" id="3.1.3.3" evidence="1"/>
<dbReference type="CDD" id="cd07067">
    <property type="entry name" value="HP_PGM_like"/>
    <property type="match status" value="1"/>
</dbReference>
<proteinExistence type="predicted"/>
<dbReference type="GO" id="GO:0016787">
    <property type="term" value="F:hydrolase activity"/>
    <property type="evidence" value="ECO:0007669"/>
    <property type="project" value="UniProtKB-KW"/>
</dbReference>
<keyword evidence="2" id="KW-1185">Reference proteome</keyword>
<dbReference type="EMBL" id="CP075371">
    <property type="protein sequence ID" value="QVT78454.1"/>
    <property type="molecule type" value="Genomic_DNA"/>
</dbReference>
<evidence type="ECO:0000313" key="1">
    <source>
        <dbReference type="EMBL" id="QVT78454.1"/>
    </source>
</evidence>
<accession>A0ABX8EDW8</accession>
<name>A0ABX8EDW8_9ACTN</name>
<gene>
    <name evidence="1" type="primary">pspA_1</name>
    <name evidence="1" type="ORF">ENKNEFLB_00831</name>
</gene>
<reference evidence="1 2" key="1">
    <citation type="submission" date="2021-05" db="EMBL/GenBank/DDBJ databases">
        <title>Complete genome of Nocardioides aquaticus KCTC 9944T isolated from meromictic and hypersaline Ekho Lake, Antarctica.</title>
        <authorList>
            <person name="Hwang K."/>
            <person name="Kim K.M."/>
            <person name="Choe H."/>
        </authorList>
    </citation>
    <scope>NUCLEOTIDE SEQUENCE [LARGE SCALE GENOMIC DNA]</scope>
    <source>
        <strain evidence="1 2">KCTC 9944</strain>
    </source>
</reference>
<dbReference type="InterPro" id="IPR029033">
    <property type="entry name" value="His_PPase_superfam"/>
</dbReference>
<keyword evidence="1" id="KW-0378">Hydrolase</keyword>
<dbReference type="PANTHER" id="PTHR48100">
    <property type="entry name" value="BROAD-SPECIFICITY PHOSPHATASE YOR283W-RELATED"/>
    <property type="match status" value="1"/>
</dbReference>
<dbReference type="Gene3D" id="3.40.50.1240">
    <property type="entry name" value="Phosphoglycerate mutase-like"/>
    <property type="match status" value="1"/>
</dbReference>
<dbReference type="RefSeq" id="WP_214058035.1">
    <property type="nucleotide sequence ID" value="NZ_BAAAHS010000002.1"/>
</dbReference>
<dbReference type="SMART" id="SM00855">
    <property type="entry name" value="PGAM"/>
    <property type="match status" value="1"/>
</dbReference>
<dbReference type="SUPFAM" id="SSF53254">
    <property type="entry name" value="Phosphoglycerate mutase-like"/>
    <property type="match status" value="1"/>
</dbReference>
<sequence length="213" mass="22938">MTDLVLVRHGETVWHSEDRYAGSSDIELTPRGVRQAELLARWATTADLAAVWSSQLSRAVRTARDSAAALGVEPVVDDRLRELDFGAAEGLTKSDLASTFPSELAAFRHDPVEHHLPAGESPVEAAHRFVACLRDIAGAEPDGRVLVVAHTTAIRLAVCHLVGIDLSRYRQVFPAVRNCALTEVRLDPGAPGVDGAALLQFNTPVEGVLELSH</sequence>
<dbReference type="InterPro" id="IPR013078">
    <property type="entry name" value="His_Pase_superF_clade-1"/>
</dbReference>
<dbReference type="PANTHER" id="PTHR48100:SF1">
    <property type="entry name" value="HISTIDINE PHOSPHATASE FAMILY PROTEIN-RELATED"/>
    <property type="match status" value="1"/>
</dbReference>
<dbReference type="Proteomes" id="UP000679307">
    <property type="component" value="Chromosome"/>
</dbReference>
<protein>
    <submittedName>
        <fullName evidence="1">Phosphoserine phosphatase 1</fullName>
        <ecNumber evidence="1">3.1.3.3</ecNumber>
    </submittedName>
</protein>